<dbReference type="PANTHER" id="PTHR34138">
    <property type="entry name" value="CELL SHAPE-DETERMINING PROTEIN MREC"/>
    <property type="match status" value="1"/>
</dbReference>
<dbReference type="AlphaFoldDB" id="A0A0S2TGW8"/>
<feature type="transmembrane region" description="Helical" evidence="6">
    <location>
        <begin position="12"/>
        <end position="28"/>
    </location>
</feature>
<name>A0A0S2TGW8_9GAMM</name>
<evidence type="ECO:0000256" key="6">
    <source>
        <dbReference type="SAM" id="Phobius"/>
    </source>
</evidence>
<gene>
    <name evidence="8" type="ORF">Tel_15125</name>
</gene>
<dbReference type="InterPro" id="IPR055342">
    <property type="entry name" value="MreC_beta-barrel_core"/>
</dbReference>
<reference evidence="8" key="1">
    <citation type="submission" date="2015-10" db="EMBL/GenBank/DDBJ databases">
        <title>Description of Candidatus Tenderia electrophaga gen. nov, sp. nov., an Uncultivated Electroautotroph from a Biocathode Enrichment.</title>
        <authorList>
            <person name="Eddie B.J."/>
            <person name="Malanoski A.P."/>
            <person name="Wang Z."/>
            <person name="Hall R.J."/>
            <person name="Oh S.D."/>
            <person name="Heiner C."/>
            <person name="Lin B."/>
            <person name="Strycharz-Glaven S.M."/>
        </authorList>
    </citation>
    <scope>NUCLEOTIDE SEQUENCE [LARGE SCALE GENOMIC DNA]</scope>
    <source>
        <strain evidence="8">NRL1</strain>
    </source>
</reference>
<feature type="domain" description="Rod shape-determining protein MreC beta-barrel core" evidence="7">
    <location>
        <begin position="125"/>
        <end position="270"/>
    </location>
</feature>
<keyword evidence="6" id="KW-0812">Transmembrane</keyword>
<evidence type="ECO:0000313" key="9">
    <source>
        <dbReference type="Proteomes" id="UP000055136"/>
    </source>
</evidence>
<keyword evidence="9" id="KW-1185">Reference proteome</keyword>
<dbReference type="NCBIfam" id="TIGR00219">
    <property type="entry name" value="mreC"/>
    <property type="match status" value="1"/>
</dbReference>
<evidence type="ECO:0000259" key="7">
    <source>
        <dbReference type="Pfam" id="PF04085"/>
    </source>
</evidence>
<comment type="similarity">
    <text evidence="1 5">Belongs to the MreC family.</text>
</comment>
<dbReference type="Gene3D" id="2.40.10.340">
    <property type="entry name" value="Rod shape-determining protein MreC, domain 1"/>
    <property type="match status" value="1"/>
</dbReference>
<keyword evidence="3 5" id="KW-0133">Cell shape</keyword>
<dbReference type="Gene3D" id="2.40.10.350">
    <property type="entry name" value="Rod shape-determining protein MreC, domain 2"/>
    <property type="match status" value="1"/>
</dbReference>
<comment type="function">
    <text evidence="5">Involved in formation and maintenance of cell shape.</text>
</comment>
<dbReference type="InterPro" id="IPR042177">
    <property type="entry name" value="Cell/Rod_1"/>
</dbReference>
<evidence type="ECO:0000313" key="8">
    <source>
        <dbReference type="EMBL" id="ALP54370.1"/>
    </source>
</evidence>
<feature type="transmembrane region" description="Helical" evidence="6">
    <location>
        <begin position="40"/>
        <end position="63"/>
    </location>
</feature>
<proteinExistence type="inferred from homology"/>
<sequence length="287" mass="31039">MKPLFVHGSSANVRFVACALACVLLMVLDHRFQYLKEVRAAVSVVVYPIQTLVNLPVTAGAWMGESFATREALMAEVTTLQTQQLLYDVRLQKMAALESENMRLRQLLDSSFKVGERVLIAELLAVDMEPFSSQIVVNKGGGDELYPGQPVLDAHGIMGQITRVGPLTSTAMLISDPNHAIPVAVNRNGLRAIAIGTGNPEELDIPHFPNNADIQVGDLLVSSGLGGRFPQGYPVATISAIDIDPGQPFARVSARPAAELQRSREVLLVWPTIPETEPAPRATEAQN</sequence>
<accession>A0A0S2TGW8</accession>
<dbReference type="Pfam" id="PF04085">
    <property type="entry name" value="MreC"/>
    <property type="match status" value="1"/>
</dbReference>
<dbReference type="GO" id="GO:0005886">
    <property type="term" value="C:plasma membrane"/>
    <property type="evidence" value="ECO:0007669"/>
    <property type="project" value="TreeGrafter"/>
</dbReference>
<evidence type="ECO:0000256" key="3">
    <source>
        <dbReference type="ARBA" id="ARBA00022960"/>
    </source>
</evidence>
<evidence type="ECO:0000256" key="1">
    <source>
        <dbReference type="ARBA" id="ARBA00009369"/>
    </source>
</evidence>
<dbReference type="PIRSF" id="PIRSF038471">
    <property type="entry name" value="MreC"/>
    <property type="match status" value="1"/>
</dbReference>
<keyword evidence="6" id="KW-0472">Membrane</keyword>
<protein>
    <recommendedName>
        <fullName evidence="2 5">Cell shape-determining protein MreC</fullName>
    </recommendedName>
    <alternativeName>
        <fullName evidence="4 5">Cell shape protein MreC</fullName>
    </alternativeName>
</protein>
<evidence type="ECO:0000256" key="4">
    <source>
        <dbReference type="ARBA" id="ARBA00032089"/>
    </source>
</evidence>
<organism evidence="8 9">
    <name type="scientific">Candidatus Tenderia electrophaga</name>
    <dbReference type="NCBI Taxonomy" id="1748243"/>
    <lineage>
        <taxon>Bacteria</taxon>
        <taxon>Pseudomonadati</taxon>
        <taxon>Pseudomonadota</taxon>
        <taxon>Gammaproteobacteria</taxon>
        <taxon>Candidatus Tenderiales</taxon>
        <taxon>Candidatus Tenderiaceae</taxon>
        <taxon>Candidatus Tenderia</taxon>
    </lineage>
</organism>
<dbReference type="KEGG" id="tee:Tel_15125"/>
<dbReference type="Proteomes" id="UP000055136">
    <property type="component" value="Chromosome"/>
</dbReference>
<dbReference type="InterPro" id="IPR042175">
    <property type="entry name" value="Cell/Rod_MreC_2"/>
</dbReference>
<dbReference type="PANTHER" id="PTHR34138:SF1">
    <property type="entry name" value="CELL SHAPE-DETERMINING PROTEIN MREC"/>
    <property type="match status" value="1"/>
</dbReference>
<dbReference type="EMBL" id="CP013099">
    <property type="protein sequence ID" value="ALP54370.1"/>
    <property type="molecule type" value="Genomic_DNA"/>
</dbReference>
<keyword evidence="6" id="KW-1133">Transmembrane helix</keyword>
<evidence type="ECO:0000256" key="2">
    <source>
        <dbReference type="ARBA" id="ARBA00013855"/>
    </source>
</evidence>
<dbReference type="STRING" id="1748243.Tel_15125"/>
<dbReference type="InterPro" id="IPR007221">
    <property type="entry name" value="MreC"/>
</dbReference>
<dbReference type="GO" id="GO:0008360">
    <property type="term" value="P:regulation of cell shape"/>
    <property type="evidence" value="ECO:0007669"/>
    <property type="project" value="UniProtKB-KW"/>
</dbReference>
<evidence type="ECO:0000256" key="5">
    <source>
        <dbReference type="PIRNR" id="PIRNR038471"/>
    </source>
</evidence>